<dbReference type="AlphaFoldDB" id="A0A7W6D0S0"/>
<proteinExistence type="predicted"/>
<feature type="signal peptide" evidence="2">
    <location>
        <begin position="1"/>
        <end position="26"/>
    </location>
</feature>
<comment type="caution">
    <text evidence="3">The sequence shown here is derived from an EMBL/GenBank/DDBJ whole genome shotgun (WGS) entry which is preliminary data.</text>
</comment>
<evidence type="ECO:0000313" key="4">
    <source>
        <dbReference type="Proteomes" id="UP000528964"/>
    </source>
</evidence>
<dbReference type="RefSeq" id="WP_183396503.1">
    <property type="nucleotide sequence ID" value="NZ_JACIDR010000007.1"/>
</dbReference>
<evidence type="ECO:0000256" key="1">
    <source>
        <dbReference type="SAM" id="MobiDB-lite"/>
    </source>
</evidence>
<organism evidence="3 4">
    <name type="scientific">Hansschlegelia beijingensis</name>
    <dbReference type="NCBI Taxonomy" id="1133344"/>
    <lineage>
        <taxon>Bacteria</taxon>
        <taxon>Pseudomonadati</taxon>
        <taxon>Pseudomonadota</taxon>
        <taxon>Alphaproteobacteria</taxon>
        <taxon>Hyphomicrobiales</taxon>
        <taxon>Methylopilaceae</taxon>
        <taxon>Hansschlegelia</taxon>
    </lineage>
</organism>
<dbReference type="Proteomes" id="UP000528964">
    <property type="component" value="Unassembled WGS sequence"/>
</dbReference>
<keyword evidence="4" id="KW-1185">Reference proteome</keyword>
<feature type="region of interest" description="Disordered" evidence="1">
    <location>
        <begin position="41"/>
        <end position="109"/>
    </location>
</feature>
<feature type="compositionally biased region" description="Basic and acidic residues" evidence="1">
    <location>
        <begin position="90"/>
        <end position="101"/>
    </location>
</feature>
<accession>A0A7W6D0S0</accession>
<keyword evidence="2" id="KW-0732">Signal</keyword>
<evidence type="ECO:0000313" key="3">
    <source>
        <dbReference type="EMBL" id="MBB3974648.1"/>
    </source>
</evidence>
<name>A0A7W6D0S0_9HYPH</name>
<protein>
    <submittedName>
        <fullName evidence="3">Uncharacterized protein</fullName>
    </submittedName>
</protein>
<reference evidence="3 4" key="1">
    <citation type="submission" date="2020-08" db="EMBL/GenBank/DDBJ databases">
        <title>Genomic Encyclopedia of Type Strains, Phase IV (KMG-IV): sequencing the most valuable type-strain genomes for metagenomic binning, comparative biology and taxonomic classification.</title>
        <authorList>
            <person name="Goeker M."/>
        </authorList>
    </citation>
    <scope>NUCLEOTIDE SEQUENCE [LARGE SCALE GENOMIC DNA]</scope>
    <source>
        <strain evidence="3 4">DSM 25481</strain>
    </source>
</reference>
<feature type="chain" id="PRO_5030946661" evidence="2">
    <location>
        <begin position="27"/>
        <end position="204"/>
    </location>
</feature>
<feature type="region of interest" description="Disordered" evidence="1">
    <location>
        <begin position="134"/>
        <end position="182"/>
    </location>
</feature>
<evidence type="ECO:0000256" key="2">
    <source>
        <dbReference type="SAM" id="SignalP"/>
    </source>
</evidence>
<feature type="compositionally biased region" description="Pro residues" evidence="1">
    <location>
        <begin position="60"/>
        <end position="73"/>
    </location>
</feature>
<sequence length="204" mass="21811">MRQITACLASASIVLGASALAVPAHAADDMGSNPITELFDSFGMGDKEKPEISYQERAPLVPPPTTAQLPPPQAKGAAGRATGQWPNDPDEQRRAEAKARGDVLPTETNNWRMDRNSRLMPSELQRRRIEGANVTTAPGDPIYGDTSRLSPSELRAKRTAGAAPTTPGPRTRLSDPPPGYLVGDGVTASVQTEKKAWYSRLLGN</sequence>
<gene>
    <name evidence="3" type="ORF">GGR24_003335</name>
</gene>
<dbReference type="EMBL" id="JACIDR010000007">
    <property type="protein sequence ID" value="MBB3974648.1"/>
    <property type="molecule type" value="Genomic_DNA"/>
</dbReference>